<evidence type="ECO:0000256" key="13">
    <source>
        <dbReference type="SAM" id="MobiDB-lite"/>
    </source>
</evidence>
<dbReference type="AlphaFoldDB" id="A0A2A8CYT3"/>
<feature type="transmembrane region" description="Helical" evidence="11">
    <location>
        <begin position="224"/>
        <end position="242"/>
    </location>
</feature>
<dbReference type="HAMAP" id="MF_01393">
    <property type="entry name" value="ATP_synth_a_bact"/>
    <property type="match status" value="1"/>
</dbReference>
<dbReference type="PANTHER" id="PTHR11410:SF0">
    <property type="entry name" value="ATP SYNTHASE SUBUNIT A"/>
    <property type="match status" value="1"/>
</dbReference>
<dbReference type="SUPFAM" id="SSF81336">
    <property type="entry name" value="F1F0 ATP synthase subunit A"/>
    <property type="match status" value="1"/>
</dbReference>
<keyword evidence="10 11" id="KW-0066">ATP synthesis</keyword>
<keyword evidence="9 11" id="KW-0472">Membrane</keyword>
<dbReference type="InterPro" id="IPR000568">
    <property type="entry name" value="ATP_synth_F0_asu"/>
</dbReference>
<dbReference type="EMBL" id="PDEQ01000004">
    <property type="protein sequence ID" value="PEN13558.1"/>
    <property type="molecule type" value="Genomic_DNA"/>
</dbReference>
<keyword evidence="11" id="KW-1003">Cell membrane</keyword>
<dbReference type="GO" id="GO:0046933">
    <property type="term" value="F:proton-transporting ATP synthase activity, rotational mechanism"/>
    <property type="evidence" value="ECO:0007669"/>
    <property type="project" value="UniProtKB-UniRule"/>
</dbReference>
<keyword evidence="16" id="KW-1185">Reference proteome</keyword>
<reference evidence="15 16" key="1">
    <citation type="submission" date="2017-10" db="EMBL/GenBank/DDBJ databases">
        <title>Draft genome of Longibacter Salinarum.</title>
        <authorList>
            <person name="Goh K.M."/>
            <person name="Shamsir M.S."/>
            <person name="Lim S.W."/>
        </authorList>
    </citation>
    <scope>NUCLEOTIDE SEQUENCE [LARGE SCALE GENOMIC DNA]</scope>
    <source>
        <strain evidence="15 16">KCTC 52045</strain>
    </source>
</reference>
<comment type="subcellular location">
    <subcellularLocation>
        <location evidence="11 12">Cell membrane</location>
        <topology evidence="11 12">Multi-pass membrane protein</topology>
    </subcellularLocation>
    <subcellularLocation>
        <location evidence="1">Membrane</location>
        <topology evidence="1">Multi-pass membrane protein</topology>
    </subcellularLocation>
</comment>
<protein>
    <recommendedName>
        <fullName evidence="11 12">ATP synthase subunit a</fullName>
    </recommendedName>
    <alternativeName>
        <fullName evidence="11">ATP synthase F0 sector subunit a</fullName>
    </alternativeName>
    <alternativeName>
        <fullName evidence="11">F-ATPase subunit 6</fullName>
    </alternativeName>
</protein>
<feature type="transmembrane region" description="Helical" evidence="11">
    <location>
        <begin position="289"/>
        <end position="309"/>
    </location>
</feature>
<evidence type="ECO:0000256" key="5">
    <source>
        <dbReference type="ARBA" id="ARBA00022692"/>
    </source>
</evidence>
<feature type="compositionally biased region" description="Basic and acidic residues" evidence="13">
    <location>
        <begin position="364"/>
        <end position="378"/>
    </location>
</feature>
<dbReference type="InterPro" id="IPR045083">
    <property type="entry name" value="ATP_synth_F0_asu_bact/mt"/>
</dbReference>
<sequence>MYERHVAMKKSLYALLVVLTLGVFWAPMNAQAAEGGTVDIVGHTADGFYLEFEPMATVELPRIFLMEDASGSLTVKAYASTAAALRSGDFQLVLEEGPVKTAAQLETAIESHKHLHAQLQPAAGSVILDFSISRHLLFGLLAMLIVAVIGISLANKYKRGVGRDEAPRGVFQNAFEALIIYIRDEIAKPTLGDKHEKFLPYLLTAFFFILFANLLGLVPYGAAATSNLAVTGMLAVFTFVIGQVYASKDHWRHILLGPPEVPVLIRIILVPVEILGLLTRHFALAIRLFANMAAGALVIFSLLGLIFIMNVTFGPTAAYGAAIPSIFLTVFISLVKLLVAFIQAYVFTILSALFIGMSVEEHDHHDEHHEHEHHHDTGDLTPALAGDGAAPEKTRVSTEREAVAS</sequence>
<keyword evidence="4 11" id="KW-0138">CF(0)</keyword>
<evidence type="ECO:0000313" key="16">
    <source>
        <dbReference type="Proteomes" id="UP000220102"/>
    </source>
</evidence>
<dbReference type="CDD" id="cd00310">
    <property type="entry name" value="ATP-synt_Fo_a_6"/>
    <property type="match status" value="1"/>
</dbReference>
<evidence type="ECO:0000256" key="14">
    <source>
        <dbReference type="SAM" id="SignalP"/>
    </source>
</evidence>
<name>A0A2A8CYT3_9BACT</name>
<proteinExistence type="inferred from homology"/>
<dbReference type="GO" id="GO:0005886">
    <property type="term" value="C:plasma membrane"/>
    <property type="evidence" value="ECO:0007669"/>
    <property type="project" value="UniProtKB-SubCell"/>
</dbReference>
<keyword evidence="14" id="KW-0732">Signal</keyword>
<organism evidence="15 16">
    <name type="scientific">Longibacter salinarum</name>
    <dbReference type="NCBI Taxonomy" id="1850348"/>
    <lineage>
        <taxon>Bacteria</taxon>
        <taxon>Pseudomonadati</taxon>
        <taxon>Rhodothermota</taxon>
        <taxon>Rhodothermia</taxon>
        <taxon>Rhodothermales</taxon>
        <taxon>Salisaetaceae</taxon>
        <taxon>Longibacter</taxon>
    </lineage>
</organism>
<evidence type="ECO:0000256" key="2">
    <source>
        <dbReference type="ARBA" id="ARBA00006810"/>
    </source>
</evidence>
<dbReference type="InterPro" id="IPR023011">
    <property type="entry name" value="ATP_synth_F0_asu_AS"/>
</dbReference>
<evidence type="ECO:0000256" key="1">
    <source>
        <dbReference type="ARBA" id="ARBA00004141"/>
    </source>
</evidence>
<dbReference type="PRINTS" id="PR00123">
    <property type="entry name" value="ATPASEA"/>
</dbReference>
<keyword evidence="5 11" id="KW-0812">Transmembrane</keyword>
<evidence type="ECO:0000256" key="7">
    <source>
        <dbReference type="ARBA" id="ARBA00022989"/>
    </source>
</evidence>
<keyword evidence="7 11" id="KW-1133">Transmembrane helix</keyword>
<keyword evidence="3 11" id="KW-0813">Transport</keyword>
<evidence type="ECO:0000313" key="15">
    <source>
        <dbReference type="EMBL" id="PEN13558.1"/>
    </source>
</evidence>
<gene>
    <name evidence="11 15" type="primary">atpB</name>
    <name evidence="15" type="ORF">CRI94_09615</name>
</gene>
<accession>A0A2A8CYT3</accession>
<evidence type="ECO:0000256" key="4">
    <source>
        <dbReference type="ARBA" id="ARBA00022547"/>
    </source>
</evidence>
<comment type="caution">
    <text evidence="15">The sequence shown here is derived from an EMBL/GenBank/DDBJ whole genome shotgun (WGS) entry which is preliminary data.</text>
</comment>
<dbReference type="PANTHER" id="PTHR11410">
    <property type="entry name" value="ATP SYNTHASE SUBUNIT A"/>
    <property type="match status" value="1"/>
</dbReference>
<evidence type="ECO:0000256" key="10">
    <source>
        <dbReference type="ARBA" id="ARBA00023310"/>
    </source>
</evidence>
<evidence type="ECO:0000256" key="8">
    <source>
        <dbReference type="ARBA" id="ARBA00023065"/>
    </source>
</evidence>
<dbReference type="OrthoDB" id="9809130at2"/>
<feature type="compositionally biased region" description="Basic and acidic residues" evidence="13">
    <location>
        <begin position="390"/>
        <end position="405"/>
    </location>
</feature>
<feature type="signal peptide" evidence="14">
    <location>
        <begin position="1"/>
        <end position="32"/>
    </location>
</feature>
<feature type="chain" id="PRO_5013060756" description="ATP synthase subunit a" evidence="14">
    <location>
        <begin position="33"/>
        <end position="405"/>
    </location>
</feature>
<dbReference type="InterPro" id="IPR035908">
    <property type="entry name" value="F0_ATP_A_sf"/>
</dbReference>
<comment type="function">
    <text evidence="11 12">Key component of the proton channel; it plays a direct role in the translocation of protons across the membrane.</text>
</comment>
<evidence type="ECO:0000256" key="3">
    <source>
        <dbReference type="ARBA" id="ARBA00022448"/>
    </source>
</evidence>
<keyword evidence="8 11" id="KW-0406">Ion transport</keyword>
<feature type="transmembrane region" description="Helical" evidence="11">
    <location>
        <begin position="340"/>
        <end position="359"/>
    </location>
</feature>
<dbReference type="GO" id="GO:0045259">
    <property type="term" value="C:proton-transporting ATP synthase complex"/>
    <property type="evidence" value="ECO:0007669"/>
    <property type="project" value="UniProtKB-KW"/>
</dbReference>
<comment type="similarity">
    <text evidence="2 11 12">Belongs to the ATPase A chain family.</text>
</comment>
<dbReference type="Gene3D" id="1.20.120.220">
    <property type="entry name" value="ATP synthase, F0 complex, subunit A"/>
    <property type="match status" value="1"/>
</dbReference>
<dbReference type="Pfam" id="PF00119">
    <property type="entry name" value="ATP-synt_A"/>
    <property type="match status" value="1"/>
</dbReference>
<dbReference type="Proteomes" id="UP000220102">
    <property type="component" value="Unassembled WGS sequence"/>
</dbReference>
<evidence type="ECO:0000256" key="11">
    <source>
        <dbReference type="HAMAP-Rule" id="MF_01393"/>
    </source>
</evidence>
<dbReference type="NCBIfam" id="TIGR01131">
    <property type="entry name" value="ATP_synt_6_or_A"/>
    <property type="match status" value="1"/>
</dbReference>
<keyword evidence="6 11" id="KW-0375">Hydrogen ion transport</keyword>
<feature type="transmembrane region" description="Helical" evidence="11">
    <location>
        <begin position="316"/>
        <end position="334"/>
    </location>
</feature>
<feature type="region of interest" description="Disordered" evidence="13">
    <location>
        <begin position="364"/>
        <end position="405"/>
    </location>
</feature>
<feature type="transmembrane region" description="Helical" evidence="11">
    <location>
        <begin position="198"/>
        <end position="218"/>
    </location>
</feature>
<feature type="transmembrane region" description="Helical" evidence="11">
    <location>
        <begin position="136"/>
        <end position="154"/>
    </location>
</feature>
<evidence type="ECO:0000256" key="9">
    <source>
        <dbReference type="ARBA" id="ARBA00023136"/>
    </source>
</evidence>
<evidence type="ECO:0000256" key="6">
    <source>
        <dbReference type="ARBA" id="ARBA00022781"/>
    </source>
</evidence>
<evidence type="ECO:0000256" key="12">
    <source>
        <dbReference type="RuleBase" id="RU000483"/>
    </source>
</evidence>
<dbReference type="PROSITE" id="PS00449">
    <property type="entry name" value="ATPASE_A"/>
    <property type="match status" value="1"/>
</dbReference>